<dbReference type="EMBL" id="CAJOBP010002154">
    <property type="protein sequence ID" value="CAF4337636.1"/>
    <property type="molecule type" value="Genomic_DNA"/>
</dbReference>
<feature type="transmembrane region" description="Helical" evidence="1">
    <location>
        <begin position="119"/>
        <end position="141"/>
    </location>
</feature>
<evidence type="ECO:0000313" key="2">
    <source>
        <dbReference type="EMBL" id="CAF4111775.1"/>
    </source>
</evidence>
<keyword evidence="1" id="KW-0812">Transmembrane</keyword>
<keyword evidence="1" id="KW-1133">Transmembrane helix</keyword>
<proteinExistence type="predicted"/>
<feature type="transmembrane region" description="Helical" evidence="1">
    <location>
        <begin position="85"/>
        <end position="112"/>
    </location>
</feature>
<protein>
    <submittedName>
        <fullName evidence="2">Uncharacterized protein</fullName>
    </submittedName>
</protein>
<organism evidence="2 4">
    <name type="scientific">Rotaria socialis</name>
    <dbReference type="NCBI Taxonomy" id="392032"/>
    <lineage>
        <taxon>Eukaryota</taxon>
        <taxon>Metazoa</taxon>
        <taxon>Spiralia</taxon>
        <taxon>Gnathifera</taxon>
        <taxon>Rotifera</taxon>
        <taxon>Eurotatoria</taxon>
        <taxon>Bdelloidea</taxon>
        <taxon>Philodinida</taxon>
        <taxon>Philodinidae</taxon>
        <taxon>Rotaria</taxon>
    </lineage>
</organism>
<gene>
    <name evidence="2" type="ORF">HFQ381_LOCUS1704</name>
    <name evidence="3" type="ORF">UJA718_LOCUS14918</name>
</gene>
<evidence type="ECO:0000313" key="4">
    <source>
        <dbReference type="Proteomes" id="UP000663851"/>
    </source>
</evidence>
<dbReference type="EMBL" id="CAJOBO010000051">
    <property type="protein sequence ID" value="CAF4111775.1"/>
    <property type="molecule type" value="Genomic_DNA"/>
</dbReference>
<feature type="transmembrane region" description="Helical" evidence="1">
    <location>
        <begin position="52"/>
        <end position="73"/>
    </location>
</feature>
<evidence type="ECO:0000313" key="3">
    <source>
        <dbReference type="EMBL" id="CAF4337636.1"/>
    </source>
</evidence>
<reference evidence="2" key="1">
    <citation type="submission" date="2021-02" db="EMBL/GenBank/DDBJ databases">
        <authorList>
            <person name="Nowell W R."/>
        </authorList>
    </citation>
    <scope>NUCLEOTIDE SEQUENCE</scope>
</reference>
<dbReference type="AlphaFoldDB" id="A0A819VMT6"/>
<evidence type="ECO:0000313" key="5">
    <source>
        <dbReference type="Proteomes" id="UP000663873"/>
    </source>
</evidence>
<comment type="caution">
    <text evidence="2">The sequence shown here is derived from an EMBL/GenBank/DDBJ whole genome shotgun (WGS) entry which is preliminary data.</text>
</comment>
<keyword evidence="1" id="KW-0472">Membrane</keyword>
<name>A0A819VMT6_9BILA</name>
<dbReference type="Proteomes" id="UP000663873">
    <property type="component" value="Unassembled WGS sequence"/>
</dbReference>
<evidence type="ECO:0000256" key="1">
    <source>
        <dbReference type="SAM" id="Phobius"/>
    </source>
</evidence>
<accession>A0A819VMT6</accession>
<sequence>MLRNRPLENFYKLANTSFPDGDYSNGISLEKIRSFPTLDRIRTIELADQYKIYELSIVCRIYLEIVAIILSVICLYDDNQWQVDAFAVVLAWTTVLSYLRFVPIFGANVVLLEVIMLKFLWFLPVLAVLICSHSAVFYMLLQNQSVFSTITFAWFRSIFMILDVGYEDFFLCCGVTMTILVNHFRIALAVGEIANLSIIARVRNATRRYELLFEYEIFRLQCLWSLAPVHRCHEYIEKTSNR</sequence>
<keyword evidence="5" id="KW-1185">Reference proteome</keyword>
<dbReference type="Proteomes" id="UP000663851">
    <property type="component" value="Unassembled WGS sequence"/>
</dbReference>